<protein>
    <submittedName>
        <fullName evidence="1">Uncharacterized protein</fullName>
    </submittedName>
</protein>
<evidence type="ECO:0000313" key="2">
    <source>
        <dbReference type="Proteomes" id="UP000499080"/>
    </source>
</evidence>
<dbReference type="AlphaFoldDB" id="A0A4Y2A5C4"/>
<gene>
    <name evidence="1" type="ORF">AVEN_243616_1</name>
</gene>
<accession>A0A4Y2A5C4</accession>
<dbReference type="Proteomes" id="UP000499080">
    <property type="component" value="Unassembled WGS sequence"/>
</dbReference>
<evidence type="ECO:0000313" key="1">
    <source>
        <dbReference type="EMBL" id="GBL74747.1"/>
    </source>
</evidence>
<organism evidence="1 2">
    <name type="scientific">Araneus ventricosus</name>
    <name type="common">Orbweaver spider</name>
    <name type="synonym">Epeira ventricosa</name>
    <dbReference type="NCBI Taxonomy" id="182803"/>
    <lineage>
        <taxon>Eukaryota</taxon>
        <taxon>Metazoa</taxon>
        <taxon>Ecdysozoa</taxon>
        <taxon>Arthropoda</taxon>
        <taxon>Chelicerata</taxon>
        <taxon>Arachnida</taxon>
        <taxon>Araneae</taxon>
        <taxon>Araneomorphae</taxon>
        <taxon>Entelegynae</taxon>
        <taxon>Araneoidea</taxon>
        <taxon>Araneidae</taxon>
        <taxon>Araneus</taxon>
    </lineage>
</organism>
<comment type="caution">
    <text evidence="1">The sequence shown here is derived from an EMBL/GenBank/DDBJ whole genome shotgun (WGS) entry which is preliminary data.</text>
</comment>
<dbReference type="EMBL" id="BGPR01000006">
    <property type="protein sequence ID" value="GBL74747.1"/>
    <property type="molecule type" value="Genomic_DNA"/>
</dbReference>
<proteinExistence type="predicted"/>
<reference evidence="1 2" key="1">
    <citation type="journal article" date="2019" name="Sci. Rep.">
        <title>Orb-weaving spider Araneus ventricosus genome elucidates the spidroin gene catalogue.</title>
        <authorList>
            <person name="Kono N."/>
            <person name="Nakamura H."/>
            <person name="Ohtoshi R."/>
            <person name="Moran D.A.P."/>
            <person name="Shinohara A."/>
            <person name="Yoshida Y."/>
            <person name="Fujiwara M."/>
            <person name="Mori M."/>
            <person name="Tomita M."/>
            <person name="Arakawa K."/>
        </authorList>
    </citation>
    <scope>NUCLEOTIDE SEQUENCE [LARGE SCALE GENOMIC DNA]</scope>
</reference>
<sequence length="114" mass="12584">MFIDLGGSFMEAPLKPHNRLIQSPTAIVPTPPPAFKTGFRFCESGSLSLPTIIFQFYGQRAEWKAEPDENPNISATSRPIFTGFWHLLRSTPFGAVSLRMSSFKANSVGHQSIA</sequence>
<name>A0A4Y2A5C4_ARAVE</name>
<keyword evidence="2" id="KW-1185">Reference proteome</keyword>